<dbReference type="Pfam" id="PF05437">
    <property type="entry name" value="AzlD"/>
    <property type="match status" value="1"/>
</dbReference>
<evidence type="ECO:0000313" key="3">
    <source>
        <dbReference type="Proteomes" id="UP000523821"/>
    </source>
</evidence>
<evidence type="ECO:0000313" key="2">
    <source>
        <dbReference type="EMBL" id="MBB5752996.1"/>
    </source>
</evidence>
<feature type="transmembrane region" description="Helical" evidence="1">
    <location>
        <begin position="87"/>
        <end position="104"/>
    </location>
</feature>
<proteinExistence type="predicted"/>
<sequence length="105" mass="10615">MTVDTGTAGGAALVIAAMAAVSFLTRAAGFFLMRFVAVTPLVEAWLRALPLAVMGAILAPIAVHGGPPEWIGFAATFLVWRVKGDDILAALAGVVAVAAARALIG</sequence>
<dbReference type="InterPro" id="IPR008407">
    <property type="entry name" value="Brnchd-chn_aa_trnsp_AzlD"/>
</dbReference>
<keyword evidence="3" id="KW-1185">Reference proteome</keyword>
<keyword evidence="1" id="KW-1133">Transmembrane helix</keyword>
<evidence type="ECO:0000256" key="1">
    <source>
        <dbReference type="SAM" id="Phobius"/>
    </source>
</evidence>
<reference evidence="2 3" key="1">
    <citation type="submission" date="2020-08" db="EMBL/GenBank/DDBJ databases">
        <title>Genomic Encyclopedia of Type Strains, Phase IV (KMG-IV): sequencing the most valuable type-strain genomes for metagenomic binning, comparative biology and taxonomic classification.</title>
        <authorList>
            <person name="Goeker M."/>
        </authorList>
    </citation>
    <scope>NUCLEOTIDE SEQUENCE [LARGE SCALE GENOMIC DNA]</scope>
    <source>
        <strain evidence="2 3">DSM 16268</strain>
    </source>
</reference>
<gene>
    <name evidence="2" type="ORF">GGQ63_002050</name>
</gene>
<feature type="transmembrane region" description="Helical" evidence="1">
    <location>
        <begin position="12"/>
        <end position="32"/>
    </location>
</feature>
<dbReference type="AlphaFoldDB" id="A0A7W9FLU3"/>
<comment type="caution">
    <text evidence="2">The sequence shown here is derived from an EMBL/GenBank/DDBJ whole genome shotgun (WGS) entry which is preliminary data.</text>
</comment>
<keyword evidence="1" id="KW-0472">Membrane</keyword>
<dbReference type="RefSeq" id="WP_183855282.1">
    <property type="nucleotide sequence ID" value="NZ_JACHOO010000003.1"/>
</dbReference>
<dbReference type="Proteomes" id="UP000523821">
    <property type="component" value="Unassembled WGS sequence"/>
</dbReference>
<feature type="transmembrane region" description="Helical" evidence="1">
    <location>
        <begin position="44"/>
        <end position="63"/>
    </location>
</feature>
<accession>A0A7W9FLU3</accession>
<dbReference type="EMBL" id="JACHOO010000003">
    <property type="protein sequence ID" value="MBB5752996.1"/>
    <property type="molecule type" value="Genomic_DNA"/>
</dbReference>
<organism evidence="2 3">
    <name type="scientific">Prosthecomicrobium pneumaticum</name>
    <dbReference type="NCBI Taxonomy" id="81895"/>
    <lineage>
        <taxon>Bacteria</taxon>
        <taxon>Pseudomonadati</taxon>
        <taxon>Pseudomonadota</taxon>
        <taxon>Alphaproteobacteria</taxon>
        <taxon>Hyphomicrobiales</taxon>
        <taxon>Kaistiaceae</taxon>
        <taxon>Prosthecomicrobium</taxon>
    </lineage>
</organism>
<protein>
    <submittedName>
        <fullName evidence="2">Putative membrane protein</fullName>
    </submittedName>
</protein>
<keyword evidence="1" id="KW-0812">Transmembrane</keyword>
<name>A0A7W9FLU3_9HYPH</name>